<evidence type="ECO:0000313" key="9">
    <source>
        <dbReference type="EMBL" id="EFW03042.1"/>
    </source>
</evidence>
<comment type="caution">
    <text evidence="9">The sequence shown here is derived from an EMBL/GenBank/DDBJ whole genome shotgun (WGS) entry which is preliminary data.</text>
</comment>
<keyword evidence="4 7" id="KW-0812">Transmembrane</keyword>
<feature type="domain" description="ABC3 transporter permease C-terminal" evidence="8">
    <location>
        <begin position="304"/>
        <end position="450"/>
    </location>
</feature>
<dbReference type="PANTHER" id="PTHR30489:SF0">
    <property type="entry name" value="LIPOPROTEIN-RELEASING SYSTEM TRANSMEMBRANE PROTEIN LOLE"/>
    <property type="match status" value="1"/>
</dbReference>
<proteinExistence type="inferred from homology"/>
<dbReference type="PANTHER" id="PTHR30489">
    <property type="entry name" value="LIPOPROTEIN-RELEASING SYSTEM TRANSMEMBRANE PROTEIN LOLE"/>
    <property type="match status" value="1"/>
</dbReference>
<keyword evidence="3" id="KW-1003">Cell membrane</keyword>
<keyword evidence="6 7" id="KW-0472">Membrane</keyword>
<accession>E7GFZ6</accession>
<evidence type="ECO:0000256" key="4">
    <source>
        <dbReference type="ARBA" id="ARBA00022692"/>
    </source>
</evidence>
<reference evidence="9 10" key="1">
    <citation type="submission" date="2010-12" db="EMBL/GenBank/DDBJ databases">
        <title>The Genome Sequence of Coprobacillus sp. strain 29_1.</title>
        <authorList>
            <consortium name="The Broad Institute Genome Sequencing Platform"/>
            <person name="Earl A."/>
            <person name="Ward D."/>
            <person name="Feldgarden M."/>
            <person name="Gevers D."/>
            <person name="Daigneault M."/>
            <person name="Sibley C.D."/>
            <person name="White A."/>
            <person name="Strauss J."/>
            <person name="Allen-Vercoe E."/>
            <person name="Young S.K."/>
            <person name="Zeng Q."/>
            <person name="Gargeya S."/>
            <person name="Fitzgerald M."/>
            <person name="Haas B."/>
            <person name="Abouelleil A."/>
            <person name="Alvarado L."/>
            <person name="Arachchi H.M."/>
            <person name="Berlin A."/>
            <person name="Brown A."/>
            <person name="Chapman S.B."/>
            <person name="Chen Z."/>
            <person name="Dunbar C."/>
            <person name="Freedman E."/>
            <person name="Gearin G."/>
            <person name="Gellesch M."/>
            <person name="Goldberg J."/>
            <person name="Griggs A."/>
            <person name="Gujja S."/>
            <person name="Heilman E."/>
            <person name="Heiman D."/>
            <person name="Howarth C."/>
            <person name="Larson L."/>
            <person name="Lui A."/>
            <person name="MacDonald P.J.P."/>
            <person name="Mehta T."/>
            <person name="Montmayeur A."/>
            <person name="Murphy C."/>
            <person name="Neiman D."/>
            <person name="Pearson M."/>
            <person name="Priest M."/>
            <person name="Roberts A."/>
            <person name="Saif S."/>
            <person name="Shea T."/>
            <person name="Shenoy N."/>
            <person name="Sisk P."/>
            <person name="Stolte C."/>
            <person name="Sykes S."/>
            <person name="White J."/>
            <person name="Yandava C."/>
            <person name="Nusbaum C."/>
            <person name="Birren B."/>
        </authorList>
    </citation>
    <scope>NUCLEOTIDE SEQUENCE [LARGE SCALE GENOMIC DNA]</scope>
    <source>
        <strain evidence="9 10">29_1</strain>
    </source>
</reference>
<evidence type="ECO:0000259" key="8">
    <source>
        <dbReference type="Pfam" id="PF02687"/>
    </source>
</evidence>
<evidence type="ECO:0000256" key="2">
    <source>
        <dbReference type="ARBA" id="ARBA00005236"/>
    </source>
</evidence>
<dbReference type="EMBL" id="ADKX01000052">
    <property type="protein sequence ID" value="EFW03042.1"/>
    <property type="molecule type" value="Genomic_DNA"/>
</dbReference>
<sequence length="458" mass="50382">MLKNALSYITRKKLKSIIIFAIILIMATLSLVSISIKNATNNASKETFKNITNSFSMQINRRVNPGTARGAGNVKGKDIKKIADSKEIEGYIKRINGVGDLVDHDIIETEETKRNQSAERKKSFKNAVMVTGVNDSSKEDKFVSGAFKLVEGNHLKTGDKGKILIHKDLATKNNLKVGDKMKIKSNLFDADNEKQANETIEVEIIGLFEGKNKSGVYYSQEFYENNVVTDIDTAARLYGNTEDTAIYQDATFFVKGDIDLDAVIKKMKSLDIDWKSYDLIKSSSNYPALQQSISGIYKVADKLFLGSLIFAGVVLSLLLLLWINARKKEIGIMLALGITKAKIMGQFIMELMIIGSFAFAGSFFLASYTGKTIANKVLNSVTSDIAKKMASDASSANLGAGVEVDGFNKTLTSLNININSLDMVYVVIFGVGIMLIALLIASNKMLRKHPKELLTDIE</sequence>
<evidence type="ECO:0000256" key="7">
    <source>
        <dbReference type="SAM" id="Phobius"/>
    </source>
</evidence>
<evidence type="ECO:0000313" key="10">
    <source>
        <dbReference type="Proteomes" id="UP000003157"/>
    </source>
</evidence>
<dbReference type="GO" id="GO:0044874">
    <property type="term" value="P:lipoprotein localization to outer membrane"/>
    <property type="evidence" value="ECO:0007669"/>
    <property type="project" value="TreeGrafter"/>
</dbReference>
<dbReference type="STRING" id="100884.GCA_000269565_02720"/>
<gene>
    <name evidence="9" type="ORF">HMPREF9488_03689</name>
</gene>
<comment type="subcellular location">
    <subcellularLocation>
        <location evidence="1">Cell membrane</location>
        <topology evidence="1">Multi-pass membrane protein</topology>
    </subcellularLocation>
</comment>
<dbReference type="InterPro" id="IPR051447">
    <property type="entry name" value="Lipoprotein-release_system"/>
</dbReference>
<dbReference type="RefSeq" id="WP_008790771.1">
    <property type="nucleotide sequence ID" value="NZ_AKCB01000001.1"/>
</dbReference>
<feature type="transmembrane region" description="Helical" evidence="7">
    <location>
        <begin position="16"/>
        <end position="36"/>
    </location>
</feature>
<keyword evidence="10" id="KW-1185">Reference proteome</keyword>
<feature type="transmembrane region" description="Helical" evidence="7">
    <location>
        <begin position="343"/>
        <end position="366"/>
    </location>
</feature>
<keyword evidence="5 7" id="KW-1133">Transmembrane helix</keyword>
<feature type="transmembrane region" description="Helical" evidence="7">
    <location>
        <begin position="303"/>
        <end position="323"/>
    </location>
</feature>
<dbReference type="GO" id="GO:0098797">
    <property type="term" value="C:plasma membrane protein complex"/>
    <property type="evidence" value="ECO:0007669"/>
    <property type="project" value="TreeGrafter"/>
</dbReference>
<dbReference type="Pfam" id="PF02687">
    <property type="entry name" value="FtsX"/>
    <property type="match status" value="1"/>
</dbReference>
<dbReference type="OrthoDB" id="9812886at2"/>
<evidence type="ECO:0000256" key="5">
    <source>
        <dbReference type="ARBA" id="ARBA00022989"/>
    </source>
</evidence>
<protein>
    <submittedName>
        <fullName evidence="9">Transmembrane protein Vexp3</fullName>
    </submittedName>
</protein>
<comment type="similarity">
    <text evidence="2">Belongs to the ABC-4 integral membrane protein family. LolC/E subfamily.</text>
</comment>
<dbReference type="InterPro" id="IPR003838">
    <property type="entry name" value="ABC3_permease_C"/>
</dbReference>
<name>E7GFZ6_9FIRM</name>
<dbReference type="eggNOG" id="COG0577">
    <property type="taxonomic scope" value="Bacteria"/>
</dbReference>
<evidence type="ECO:0000256" key="1">
    <source>
        <dbReference type="ARBA" id="ARBA00004651"/>
    </source>
</evidence>
<dbReference type="HOGENOM" id="CLU_039499_2_0_9"/>
<dbReference type="Proteomes" id="UP000003157">
    <property type="component" value="Unassembled WGS sequence"/>
</dbReference>
<organism evidence="9 10">
    <name type="scientific">Coprobacillus cateniformis</name>
    <dbReference type="NCBI Taxonomy" id="100884"/>
    <lineage>
        <taxon>Bacteria</taxon>
        <taxon>Bacillati</taxon>
        <taxon>Bacillota</taxon>
        <taxon>Erysipelotrichia</taxon>
        <taxon>Erysipelotrichales</taxon>
        <taxon>Coprobacillaceae</taxon>
        <taxon>Coprobacillus</taxon>
    </lineage>
</organism>
<dbReference type="GeneID" id="42774541"/>
<dbReference type="AlphaFoldDB" id="E7GFZ6"/>
<feature type="transmembrane region" description="Helical" evidence="7">
    <location>
        <begin position="423"/>
        <end position="441"/>
    </location>
</feature>
<evidence type="ECO:0000256" key="6">
    <source>
        <dbReference type="ARBA" id="ARBA00023136"/>
    </source>
</evidence>
<evidence type="ECO:0000256" key="3">
    <source>
        <dbReference type="ARBA" id="ARBA00022475"/>
    </source>
</evidence>